<evidence type="ECO:0000256" key="5">
    <source>
        <dbReference type="SAM" id="SignalP"/>
    </source>
</evidence>
<keyword evidence="8" id="KW-1185">Reference proteome</keyword>
<dbReference type="STRING" id="630515.SAMN04489812_4524"/>
<comment type="subcellular location">
    <subcellularLocation>
        <location evidence="1">Cell envelope</location>
    </subcellularLocation>
</comment>
<dbReference type="PROSITE" id="PS50983">
    <property type="entry name" value="FE_B12_PBP"/>
    <property type="match status" value="1"/>
</dbReference>
<dbReference type="AlphaFoldDB" id="A0A1H1YDT9"/>
<evidence type="ECO:0000259" key="6">
    <source>
        <dbReference type="PROSITE" id="PS50983"/>
    </source>
</evidence>
<keyword evidence="4 5" id="KW-0732">Signal</keyword>
<dbReference type="PANTHER" id="PTHR30532">
    <property type="entry name" value="IRON III DICITRATE-BINDING PERIPLASMIC PROTEIN"/>
    <property type="match status" value="1"/>
</dbReference>
<dbReference type="EMBL" id="LT629772">
    <property type="protein sequence ID" value="SDT19525.1"/>
    <property type="molecule type" value="Genomic_DNA"/>
</dbReference>
<protein>
    <submittedName>
        <fullName evidence="7">Iron complex transport system substrate-binding protein</fullName>
    </submittedName>
</protein>
<dbReference type="SUPFAM" id="SSF53807">
    <property type="entry name" value="Helical backbone' metal receptor"/>
    <property type="match status" value="1"/>
</dbReference>
<dbReference type="PROSITE" id="PS51257">
    <property type="entry name" value="PROKAR_LIPOPROTEIN"/>
    <property type="match status" value="1"/>
</dbReference>
<reference evidence="7 8" key="1">
    <citation type="submission" date="2016-10" db="EMBL/GenBank/DDBJ databases">
        <authorList>
            <person name="de Groot N.N."/>
        </authorList>
    </citation>
    <scope>NUCLEOTIDE SEQUENCE [LARGE SCALE GENOMIC DNA]</scope>
    <source>
        <strain evidence="7 8">DSM 21800</strain>
    </source>
</reference>
<evidence type="ECO:0000256" key="3">
    <source>
        <dbReference type="ARBA" id="ARBA00022448"/>
    </source>
</evidence>
<dbReference type="Proteomes" id="UP000199103">
    <property type="component" value="Chromosome I"/>
</dbReference>
<evidence type="ECO:0000313" key="8">
    <source>
        <dbReference type="Proteomes" id="UP000199103"/>
    </source>
</evidence>
<name>A0A1H1YDT9_9ACTN</name>
<gene>
    <name evidence="7" type="ORF">SAMN04489812_4524</name>
</gene>
<dbReference type="GO" id="GO:0030288">
    <property type="term" value="C:outer membrane-bounded periplasmic space"/>
    <property type="evidence" value="ECO:0007669"/>
    <property type="project" value="TreeGrafter"/>
</dbReference>
<evidence type="ECO:0000256" key="4">
    <source>
        <dbReference type="ARBA" id="ARBA00022729"/>
    </source>
</evidence>
<keyword evidence="3" id="KW-0813">Transport</keyword>
<evidence type="ECO:0000313" key="7">
    <source>
        <dbReference type="EMBL" id="SDT19525.1"/>
    </source>
</evidence>
<feature type="signal peptide" evidence="5">
    <location>
        <begin position="1"/>
        <end position="27"/>
    </location>
</feature>
<sequence>MVKRRQMVGLMSGIVLLTAGCSSGAGSETPQTATGSAGGGFPVTLPSVNGPITIDKQPQRVVLLNDQLVETAAAIGLTPIGGPKPGTPLGPWADGKIDQQNSAVYAIPPFDGIPAEKVAGYTPDLIIGSDYQVDAATYAKLKKIAPTVVLALNTDDNAEVPTWQSSALTIGKATGRADRARQVVDQVLAKIARVKRDNPQIAGKTVQLGNFLSSSEFVCTNSDSASSALFLRSLGLRLAKLPGAGSEPRVVLSKERFTDLNDVDLVIMGSSSPELAAKLAKDPIFSRLTPVRKKTADQVDLTWVTAYNIPTVLSIPALLDDLEPYLQRL</sequence>
<dbReference type="GO" id="GO:1901678">
    <property type="term" value="P:iron coordination entity transport"/>
    <property type="evidence" value="ECO:0007669"/>
    <property type="project" value="UniProtKB-ARBA"/>
</dbReference>
<feature type="chain" id="PRO_5038751345" evidence="5">
    <location>
        <begin position="28"/>
        <end position="329"/>
    </location>
</feature>
<evidence type="ECO:0000256" key="1">
    <source>
        <dbReference type="ARBA" id="ARBA00004196"/>
    </source>
</evidence>
<accession>A0A1H1YDT9</accession>
<comment type="similarity">
    <text evidence="2">Belongs to the bacterial solute-binding protein 8 family.</text>
</comment>
<dbReference type="PANTHER" id="PTHR30532:SF24">
    <property type="entry name" value="FERRIC ENTEROBACTIN-BINDING PERIPLASMIC PROTEIN FEPB"/>
    <property type="match status" value="1"/>
</dbReference>
<organism evidence="7 8">
    <name type="scientific">Microlunatus soli</name>
    <dbReference type="NCBI Taxonomy" id="630515"/>
    <lineage>
        <taxon>Bacteria</taxon>
        <taxon>Bacillati</taxon>
        <taxon>Actinomycetota</taxon>
        <taxon>Actinomycetes</taxon>
        <taxon>Propionibacteriales</taxon>
        <taxon>Propionibacteriaceae</taxon>
        <taxon>Microlunatus</taxon>
    </lineage>
</organism>
<dbReference type="Pfam" id="PF01497">
    <property type="entry name" value="Peripla_BP_2"/>
    <property type="match status" value="1"/>
</dbReference>
<proteinExistence type="inferred from homology"/>
<evidence type="ECO:0000256" key="2">
    <source>
        <dbReference type="ARBA" id="ARBA00008814"/>
    </source>
</evidence>
<dbReference type="Gene3D" id="3.40.50.1980">
    <property type="entry name" value="Nitrogenase molybdenum iron protein domain"/>
    <property type="match status" value="2"/>
</dbReference>
<dbReference type="InterPro" id="IPR002491">
    <property type="entry name" value="ABC_transptr_periplasmic_BD"/>
</dbReference>
<feature type="domain" description="Fe/B12 periplasmic-binding" evidence="6">
    <location>
        <begin position="60"/>
        <end position="329"/>
    </location>
</feature>
<dbReference type="InterPro" id="IPR051313">
    <property type="entry name" value="Bact_iron-sidero_bind"/>
</dbReference>